<keyword evidence="3" id="KW-0479">Metal-binding</keyword>
<gene>
    <name evidence="9" type="ORF">A45J_2144</name>
</gene>
<dbReference type="SUPFAM" id="SSF54862">
    <property type="entry name" value="4Fe-4S ferredoxins"/>
    <property type="match status" value="1"/>
</dbReference>
<keyword evidence="5" id="KW-0408">Iron</keyword>
<feature type="transmembrane region" description="Helical" evidence="7">
    <location>
        <begin position="148"/>
        <end position="165"/>
    </location>
</feature>
<evidence type="ECO:0000256" key="3">
    <source>
        <dbReference type="ARBA" id="ARBA00022723"/>
    </source>
</evidence>
<sequence length="397" mass="45526">MKMRSWRWIIEIIQAIIIIGLPFVKIKGESALRFDIPSLRLHVFGCTIWMQEFFIVLVATIFFTLLIVFITLVFGRIWCGWLCPQTVIVDFTSFVDRANKKGFMYKLMVFSLTLLISIVVAASLIWYFISPYEFIPNLINGNLGATTWGFWIVLTIIVFLNYAFLRHRWCASVCPYAKLQGVMFDKDTLIIELDPKRTDECIDCQSCVRVCPTGVDIRKGLNAACINCAECIDACNRVMTRFNKTGLIHYAFGTGGEGKVFRQNFFVVGGFVVLFFVFYVYLMLTRTGLDVAVLPHSMEPRITKDERVINAYVLSLKNMRNDSLDLNVIVERFDDTLVQSITEPIHLESGKMDRFPLFVRVNKTADLKSKKIKITLTDKSKDIQVTKEANFVIPDEI</sequence>
<dbReference type="EMBL" id="BLAB01000001">
    <property type="protein sequence ID" value="GER94383.1"/>
    <property type="molecule type" value="Genomic_DNA"/>
</dbReference>
<dbReference type="GO" id="GO:0051539">
    <property type="term" value="F:4 iron, 4 sulfur cluster binding"/>
    <property type="evidence" value="ECO:0007669"/>
    <property type="project" value="UniProtKB-KW"/>
</dbReference>
<feature type="transmembrane region" description="Helical" evidence="7">
    <location>
        <begin position="6"/>
        <end position="24"/>
    </location>
</feature>
<dbReference type="PROSITE" id="PS00198">
    <property type="entry name" value="4FE4S_FER_1"/>
    <property type="match status" value="1"/>
</dbReference>
<evidence type="ECO:0000256" key="7">
    <source>
        <dbReference type="SAM" id="Phobius"/>
    </source>
</evidence>
<keyword evidence="1" id="KW-0813">Transport</keyword>
<dbReference type="InterPro" id="IPR017896">
    <property type="entry name" value="4Fe4S_Fe-S-bd"/>
</dbReference>
<dbReference type="Gene3D" id="2.60.40.10">
    <property type="entry name" value="Immunoglobulins"/>
    <property type="match status" value="1"/>
</dbReference>
<evidence type="ECO:0000256" key="1">
    <source>
        <dbReference type="ARBA" id="ARBA00022448"/>
    </source>
</evidence>
<dbReference type="GO" id="GO:0005886">
    <property type="term" value="C:plasma membrane"/>
    <property type="evidence" value="ECO:0007669"/>
    <property type="project" value="TreeGrafter"/>
</dbReference>
<dbReference type="InterPro" id="IPR017900">
    <property type="entry name" value="4Fe4S_Fe_S_CS"/>
</dbReference>
<proteinExistence type="predicted"/>
<dbReference type="GO" id="GO:0046872">
    <property type="term" value="F:metal ion binding"/>
    <property type="evidence" value="ECO:0007669"/>
    <property type="project" value="UniProtKB-KW"/>
</dbReference>
<dbReference type="PANTHER" id="PTHR30176:SF3">
    <property type="entry name" value="FERREDOXIN-TYPE PROTEIN NAPH"/>
    <property type="match status" value="1"/>
</dbReference>
<keyword evidence="7" id="KW-1133">Transmembrane helix</keyword>
<feature type="transmembrane region" description="Helical" evidence="7">
    <location>
        <begin position="265"/>
        <end position="284"/>
    </location>
</feature>
<dbReference type="InterPro" id="IPR051684">
    <property type="entry name" value="Electron_Trans/Redox"/>
</dbReference>
<evidence type="ECO:0000256" key="4">
    <source>
        <dbReference type="ARBA" id="ARBA00022982"/>
    </source>
</evidence>
<dbReference type="InterPro" id="IPR032879">
    <property type="entry name" value="FixG_C"/>
</dbReference>
<name>A0A5J4L3Y1_9ZZZZ</name>
<dbReference type="PROSITE" id="PS51379">
    <property type="entry name" value="4FE4S_FER_2"/>
    <property type="match status" value="1"/>
</dbReference>
<keyword evidence="6" id="KW-0411">Iron-sulfur</keyword>
<evidence type="ECO:0000313" key="9">
    <source>
        <dbReference type="EMBL" id="GER94383.1"/>
    </source>
</evidence>
<feature type="domain" description="4Fe-4S ferredoxin-type" evidence="8">
    <location>
        <begin position="189"/>
        <end position="220"/>
    </location>
</feature>
<protein>
    <submittedName>
        <fullName evidence="9">4Fe-4S ferredoxin</fullName>
    </submittedName>
</protein>
<evidence type="ECO:0000256" key="6">
    <source>
        <dbReference type="ARBA" id="ARBA00023014"/>
    </source>
</evidence>
<dbReference type="AlphaFoldDB" id="A0A5J4L3Y1"/>
<dbReference type="Pfam" id="PF12801">
    <property type="entry name" value="Fer4_5"/>
    <property type="match status" value="2"/>
</dbReference>
<keyword evidence="7" id="KW-0812">Transmembrane</keyword>
<reference evidence="9" key="1">
    <citation type="submission" date="2019-10" db="EMBL/GenBank/DDBJ databases">
        <title>Metagenomic sequencing of thiosulfate-disproportionating enrichment culture.</title>
        <authorList>
            <person name="Umezawa K."/>
            <person name="Kojima H."/>
            <person name="Fukui M."/>
        </authorList>
    </citation>
    <scope>NUCLEOTIDE SEQUENCE</scope>
    <source>
        <strain evidence="9">45J</strain>
    </source>
</reference>
<feature type="transmembrane region" description="Helical" evidence="7">
    <location>
        <begin position="44"/>
        <end position="69"/>
    </location>
</feature>
<evidence type="ECO:0000259" key="8">
    <source>
        <dbReference type="PROSITE" id="PS51379"/>
    </source>
</evidence>
<dbReference type="Gene3D" id="3.30.70.20">
    <property type="match status" value="1"/>
</dbReference>
<evidence type="ECO:0000256" key="5">
    <source>
        <dbReference type="ARBA" id="ARBA00023004"/>
    </source>
</evidence>
<dbReference type="Pfam" id="PF11614">
    <property type="entry name" value="FixG_C"/>
    <property type="match status" value="1"/>
</dbReference>
<organism evidence="9">
    <name type="scientific">hot springs metagenome</name>
    <dbReference type="NCBI Taxonomy" id="433727"/>
    <lineage>
        <taxon>unclassified sequences</taxon>
        <taxon>metagenomes</taxon>
        <taxon>ecological metagenomes</taxon>
    </lineage>
</organism>
<evidence type="ECO:0000256" key="2">
    <source>
        <dbReference type="ARBA" id="ARBA00022485"/>
    </source>
</evidence>
<keyword evidence="2" id="KW-0004">4Fe-4S</keyword>
<keyword evidence="4" id="KW-0249">Electron transport</keyword>
<feature type="transmembrane region" description="Helical" evidence="7">
    <location>
        <begin position="107"/>
        <end position="128"/>
    </location>
</feature>
<dbReference type="Pfam" id="PF13746">
    <property type="entry name" value="Fer4_18"/>
    <property type="match status" value="1"/>
</dbReference>
<keyword evidence="7" id="KW-0472">Membrane</keyword>
<dbReference type="PANTHER" id="PTHR30176">
    <property type="entry name" value="FERREDOXIN-TYPE PROTEIN NAPH"/>
    <property type="match status" value="1"/>
</dbReference>
<comment type="caution">
    <text evidence="9">The sequence shown here is derived from an EMBL/GenBank/DDBJ whole genome shotgun (WGS) entry which is preliminary data.</text>
</comment>
<dbReference type="InterPro" id="IPR013783">
    <property type="entry name" value="Ig-like_fold"/>
</dbReference>
<accession>A0A5J4L3Y1</accession>